<dbReference type="InterPro" id="IPR023210">
    <property type="entry name" value="NADP_OxRdtase_dom"/>
</dbReference>
<dbReference type="SUPFAM" id="SSF51430">
    <property type="entry name" value="NAD(P)-linked oxidoreductase"/>
    <property type="match status" value="1"/>
</dbReference>
<organism evidence="3 4">
    <name type="scientific">Janthinobacterium fluminis</name>
    <dbReference type="NCBI Taxonomy" id="2987524"/>
    <lineage>
        <taxon>Bacteria</taxon>
        <taxon>Pseudomonadati</taxon>
        <taxon>Pseudomonadota</taxon>
        <taxon>Betaproteobacteria</taxon>
        <taxon>Burkholderiales</taxon>
        <taxon>Oxalobacteraceae</taxon>
        <taxon>Janthinobacterium</taxon>
    </lineage>
</organism>
<evidence type="ECO:0000259" key="2">
    <source>
        <dbReference type="Pfam" id="PF00248"/>
    </source>
</evidence>
<evidence type="ECO:0000313" key="4">
    <source>
        <dbReference type="Proteomes" id="UP001221208"/>
    </source>
</evidence>
<dbReference type="RefSeq" id="WP_273673076.1">
    <property type="nucleotide sequence ID" value="NZ_JAQQXR010000008.1"/>
</dbReference>
<dbReference type="Proteomes" id="UP001221208">
    <property type="component" value="Unassembled WGS sequence"/>
</dbReference>
<keyword evidence="4" id="KW-1185">Reference proteome</keyword>
<dbReference type="InterPro" id="IPR036812">
    <property type="entry name" value="NAD(P)_OxRdtase_dom_sf"/>
</dbReference>
<comment type="caution">
    <text evidence="3">The sequence shown here is derived from an EMBL/GenBank/DDBJ whole genome shotgun (WGS) entry which is preliminary data.</text>
</comment>
<dbReference type="Gene3D" id="3.20.20.100">
    <property type="entry name" value="NADP-dependent oxidoreductase domain"/>
    <property type="match status" value="1"/>
</dbReference>
<dbReference type="Pfam" id="PF00248">
    <property type="entry name" value="Aldo_ket_red"/>
    <property type="match status" value="1"/>
</dbReference>
<protein>
    <submittedName>
        <fullName evidence="3">Aldo/keto reductase</fullName>
    </submittedName>
</protein>
<dbReference type="PANTHER" id="PTHR43625">
    <property type="entry name" value="AFLATOXIN B1 ALDEHYDE REDUCTASE"/>
    <property type="match status" value="1"/>
</dbReference>
<feature type="domain" description="NADP-dependent oxidoreductase" evidence="2">
    <location>
        <begin position="27"/>
        <end position="321"/>
    </location>
</feature>
<sequence length="342" mass="36745">MRNDTHTTTPPALPVRMLGQDLAVSAIAYGAMGMSEFYGPSDDAASRTLLREVVERGVTLIDTADIYGRGHNELLLGELLRSQGVAGRVRIATKCGIERPADPAAPRRINNTPEYIRRCCEASLTRLGVERIDLYYVHRLDPAAAVEDTMACLAELVKEGKIAHVGLCEASAATLRRAHRVHPVAALQTEYSLWSRDVEQDILPTTAALGIGFVAYSPLGRGFLSGRLTDTASLAEGDFRRGNPRFEAANLAHNLGLLDTVRAVAARHAAAPGQVALAWLLAKGDHIVPIPGTRRSAYLQENLGALTLALGAEDLLRLDQAMAPAQVRGARYAAEGMRGINS</sequence>
<evidence type="ECO:0000313" key="3">
    <source>
        <dbReference type="EMBL" id="MDC8759728.1"/>
    </source>
</evidence>
<name>A0ABT5K3Z8_9BURK</name>
<dbReference type="PANTHER" id="PTHR43625:SF40">
    <property type="entry name" value="ALDO-KETO REDUCTASE YAKC [NADP(+)]"/>
    <property type="match status" value="1"/>
</dbReference>
<reference evidence="3 4" key="1">
    <citation type="submission" date="2022-10" db="EMBL/GenBank/DDBJ databases">
        <title>Janthinobacterium sp. hw3 Genome sequencing.</title>
        <authorList>
            <person name="Park S."/>
        </authorList>
    </citation>
    <scope>NUCLEOTIDE SEQUENCE [LARGE SCALE GENOMIC DNA]</scope>
    <source>
        <strain evidence="4">hw3</strain>
    </source>
</reference>
<dbReference type="InterPro" id="IPR050791">
    <property type="entry name" value="Aldo-Keto_reductase"/>
</dbReference>
<gene>
    <name evidence="3" type="ORF">OIK44_19265</name>
</gene>
<evidence type="ECO:0000256" key="1">
    <source>
        <dbReference type="ARBA" id="ARBA00023002"/>
    </source>
</evidence>
<dbReference type="EMBL" id="JAQQXR010000008">
    <property type="protein sequence ID" value="MDC8759728.1"/>
    <property type="molecule type" value="Genomic_DNA"/>
</dbReference>
<keyword evidence="1" id="KW-0560">Oxidoreductase</keyword>
<proteinExistence type="predicted"/>
<accession>A0ABT5K3Z8</accession>